<dbReference type="RefSeq" id="WP_125498829.1">
    <property type="nucleotide sequence ID" value="NZ_BMVZ01000023.1"/>
</dbReference>
<name>A0ABX0Z2P7_STRTL</name>
<dbReference type="EMBL" id="JAATEL010000049">
    <property type="protein sequence ID" value="NJP17535.1"/>
    <property type="molecule type" value="Genomic_DNA"/>
</dbReference>
<gene>
    <name evidence="1" type="ORF">HCJ95_25530</name>
</gene>
<evidence type="ECO:0000313" key="1">
    <source>
        <dbReference type="EMBL" id="NJP17535.1"/>
    </source>
</evidence>
<reference evidence="1 2" key="1">
    <citation type="submission" date="2020-03" db="EMBL/GenBank/DDBJ databases">
        <title>WGS of actinomycetes isolated from Thailand.</title>
        <authorList>
            <person name="Thawai C."/>
        </authorList>
    </citation>
    <scope>NUCLEOTIDE SEQUENCE [LARGE SCALE GENOMIC DNA]</scope>
    <source>
        <strain evidence="1 2">NBRC 13905</strain>
    </source>
</reference>
<protein>
    <submittedName>
        <fullName evidence="1">Uncharacterized protein</fullName>
    </submittedName>
</protein>
<proteinExistence type="predicted"/>
<sequence>MALYARVEKIEEDDRKARYKYTDIAGNERMMLLNKEAETTSAEDGVEDMLYRAVARKIAVEWARSGAAPDKLMVQS</sequence>
<comment type="caution">
    <text evidence="1">The sequence shown here is derived from an EMBL/GenBank/DDBJ whole genome shotgun (WGS) entry which is preliminary data.</text>
</comment>
<dbReference type="Proteomes" id="UP000635996">
    <property type="component" value="Unassembled WGS sequence"/>
</dbReference>
<accession>A0ABX0Z2P7</accession>
<organism evidence="1 2">
    <name type="scientific">Streptomyces thermoviolaceus subsp. thermoviolaceus</name>
    <dbReference type="NCBI Taxonomy" id="66860"/>
    <lineage>
        <taxon>Bacteria</taxon>
        <taxon>Bacillati</taxon>
        <taxon>Actinomycetota</taxon>
        <taxon>Actinomycetes</taxon>
        <taxon>Kitasatosporales</taxon>
        <taxon>Streptomycetaceae</taxon>
        <taxon>Streptomyces</taxon>
    </lineage>
</organism>
<keyword evidence="2" id="KW-1185">Reference proteome</keyword>
<evidence type="ECO:0000313" key="2">
    <source>
        <dbReference type="Proteomes" id="UP000635996"/>
    </source>
</evidence>